<dbReference type="EMBL" id="FUXL01000004">
    <property type="protein sequence ID" value="SJZ95144.1"/>
    <property type="molecule type" value="Genomic_DNA"/>
</dbReference>
<dbReference type="RefSeq" id="WP_078707700.1">
    <property type="nucleotide sequence ID" value="NZ_FUXL01000004.1"/>
</dbReference>
<gene>
    <name evidence="1" type="ORF">SAMN05428963_104166</name>
</gene>
<keyword evidence="2" id="KW-1185">Reference proteome</keyword>
<dbReference type="AlphaFoldDB" id="A0A1T4PUA8"/>
<reference evidence="1 2" key="1">
    <citation type="submission" date="2017-02" db="EMBL/GenBank/DDBJ databases">
        <authorList>
            <person name="Peterson S.W."/>
        </authorList>
    </citation>
    <scope>NUCLEOTIDE SEQUENCE [LARGE SCALE GENOMIC DNA]</scope>
    <source>
        <strain evidence="1 2">USBA 369</strain>
    </source>
</reference>
<dbReference type="InterPro" id="IPR019660">
    <property type="entry name" value="Put_sensory_transdc_reg_YbjN"/>
</dbReference>
<dbReference type="Pfam" id="PF10722">
    <property type="entry name" value="YbjN"/>
    <property type="match status" value="1"/>
</dbReference>
<accession>A0A1T4PUA8</accession>
<evidence type="ECO:0000313" key="2">
    <source>
        <dbReference type="Proteomes" id="UP000190135"/>
    </source>
</evidence>
<dbReference type="Proteomes" id="UP000190135">
    <property type="component" value="Unassembled WGS sequence"/>
</dbReference>
<evidence type="ECO:0008006" key="3">
    <source>
        <dbReference type="Google" id="ProtNLM"/>
    </source>
</evidence>
<dbReference type="OrthoDB" id="9792176at2"/>
<name>A0A1T4PUA8_9HYPH</name>
<proteinExistence type="predicted"/>
<evidence type="ECO:0000313" key="1">
    <source>
        <dbReference type="EMBL" id="SJZ95144.1"/>
    </source>
</evidence>
<protein>
    <recommendedName>
        <fullName evidence="3">Sensory transduction regulator</fullName>
    </recommendedName>
</protein>
<dbReference type="STRING" id="1365950.SAMN05428963_104166"/>
<organism evidence="1 2">
    <name type="scientific">Consotaella salsifontis</name>
    <dbReference type="NCBI Taxonomy" id="1365950"/>
    <lineage>
        <taxon>Bacteria</taxon>
        <taxon>Pseudomonadati</taxon>
        <taxon>Pseudomonadota</taxon>
        <taxon>Alphaproteobacteria</taxon>
        <taxon>Hyphomicrobiales</taxon>
        <taxon>Aurantimonadaceae</taxon>
        <taxon>Consotaella</taxon>
    </lineage>
</organism>
<sequence length="166" mass="18944">MGLHELRQERHIHPVDVVELVASLRDWSFERSCDDEIALSVKGVWTDYSVSISWLEDCEALHLACAFEMKVPPARRTEVLRLLSRINEQLLIGHFDLWSQEGAIMYRHTLLLCGGLQPSSEQAERLMALGLESCEKYFQALQFVVWANKSAEDAMMCTIFETVGEA</sequence>
<dbReference type="CDD" id="cd17033">
    <property type="entry name" value="DR1245-like"/>
    <property type="match status" value="1"/>
</dbReference>